<feature type="transmembrane region" description="Helical" evidence="1">
    <location>
        <begin position="78"/>
        <end position="103"/>
    </location>
</feature>
<feature type="transmembrane region" description="Helical" evidence="1">
    <location>
        <begin position="6"/>
        <end position="28"/>
    </location>
</feature>
<protein>
    <submittedName>
        <fullName evidence="2">Branched-chain amino acid transport protein</fullName>
    </submittedName>
</protein>
<keyword evidence="1" id="KW-1133">Transmembrane helix</keyword>
<dbReference type="OrthoDB" id="8942869at2"/>
<keyword evidence="1" id="KW-0812">Transmembrane</keyword>
<evidence type="ECO:0000256" key="1">
    <source>
        <dbReference type="SAM" id="Phobius"/>
    </source>
</evidence>
<dbReference type="Pfam" id="PF05437">
    <property type="entry name" value="AzlD"/>
    <property type="match status" value="1"/>
</dbReference>
<evidence type="ECO:0000313" key="2">
    <source>
        <dbReference type="EMBL" id="SEO48533.1"/>
    </source>
</evidence>
<keyword evidence="3" id="KW-1185">Reference proteome</keyword>
<reference evidence="2 3" key="1">
    <citation type="submission" date="2016-10" db="EMBL/GenBank/DDBJ databases">
        <authorList>
            <person name="de Groot N.N."/>
        </authorList>
    </citation>
    <scope>NUCLEOTIDE SEQUENCE [LARGE SCALE GENOMIC DNA]</scope>
    <source>
        <strain evidence="2 3">CGMCC 1.6291</strain>
    </source>
</reference>
<dbReference type="STRING" id="406100.SAMN04488052_101317"/>
<dbReference type="EMBL" id="FOEG01000001">
    <property type="protein sequence ID" value="SEO48533.1"/>
    <property type="molecule type" value="Genomic_DNA"/>
</dbReference>
<gene>
    <name evidence="2" type="ORF">SAMN04488052_101317</name>
</gene>
<accession>A0A1H8Q432</accession>
<name>A0A1H8Q432_9GAMM</name>
<dbReference type="InterPro" id="IPR008407">
    <property type="entry name" value="Brnchd-chn_aa_trnsp_AzlD"/>
</dbReference>
<dbReference type="AlphaFoldDB" id="A0A1H8Q432"/>
<keyword evidence="1" id="KW-0472">Membrane</keyword>
<dbReference type="RefSeq" id="WP_091639344.1">
    <property type="nucleotide sequence ID" value="NZ_FOEG01000001.1"/>
</dbReference>
<dbReference type="Proteomes" id="UP000199657">
    <property type="component" value="Unassembled WGS sequence"/>
</dbReference>
<proteinExistence type="predicted"/>
<organism evidence="2 3">
    <name type="scientific">Aquisalimonas asiatica</name>
    <dbReference type="NCBI Taxonomy" id="406100"/>
    <lineage>
        <taxon>Bacteria</taxon>
        <taxon>Pseudomonadati</taxon>
        <taxon>Pseudomonadota</taxon>
        <taxon>Gammaproteobacteria</taxon>
        <taxon>Chromatiales</taxon>
        <taxon>Ectothiorhodospiraceae</taxon>
        <taxon>Aquisalimonas</taxon>
    </lineage>
</organism>
<evidence type="ECO:0000313" key="3">
    <source>
        <dbReference type="Proteomes" id="UP000199657"/>
    </source>
</evidence>
<feature type="transmembrane region" description="Helical" evidence="1">
    <location>
        <begin position="40"/>
        <end position="58"/>
    </location>
</feature>
<sequence length="111" mass="11700">MSALTIWTMIAVIGVGTFLLRISGLQLLGQGSMPDWLARTLRYVPAAVIAAIVIPAMVHGGPSPGFNLENTRLLAGLIAAVVAWTTRSVLATLGIGMTSLWALEWFAGNLP</sequence>